<gene>
    <name evidence="1" type="ORF">DHETER_LOCUS676</name>
</gene>
<name>A0ACA9K2D2_9GLOM</name>
<keyword evidence="2" id="KW-1185">Reference proteome</keyword>
<accession>A0ACA9K2D2</accession>
<reference evidence="1" key="1">
    <citation type="submission" date="2021-06" db="EMBL/GenBank/DDBJ databases">
        <authorList>
            <person name="Kallberg Y."/>
            <person name="Tangrot J."/>
            <person name="Rosling A."/>
        </authorList>
    </citation>
    <scope>NUCLEOTIDE SEQUENCE</scope>
    <source>
        <strain evidence="1">IL203A</strain>
    </source>
</reference>
<dbReference type="EMBL" id="CAJVPU010000353">
    <property type="protein sequence ID" value="CAG8447890.1"/>
    <property type="molecule type" value="Genomic_DNA"/>
</dbReference>
<evidence type="ECO:0000313" key="2">
    <source>
        <dbReference type="Proteomes" id="UP000789702"/>
    </source>
</evidence>
<protein>
    <submittedName>
        <fullName evidence="1">6611_t:CDS:1</fullName>
    </submittedName>
</protein>
<organism evidence="1 2">
    <name type="scientific">Dentiscutata heterogama</name>
    <dbReference type="NCBI Taxonomy" id="1316150"/>
    <lineage>
        <taxon>Eukaryota</taxon>
        <taxon>Fungi</taxon>
        <taxon>Fungi incertae sedis</taxon>
        <taxon>Mucoromycota</taxon>
        <taxon>Glomeromycotina</taxon>
        <taxon>Glomeromycetes</taxon>
        <taxon>Diversisporales</taxon>
        <taxon>Gigasporaceae</taxon>
        <taxon>Dentiscutata</taxon>
    </lineage>
</organism>
<comment type="caution">
    <text evidence="1">The sequence shown here is derived from an EMBL/GenBank/DDBJ whole genome shotgun (WGS) entry which is preliminary data.</text>
</comment>
<dbReference type="Proteomes" id="UP000789702">
    <property type="component" value="Unassembled WGS sequence"/>
</dbReference>
<evidence type="ECO:0000313" key="1">
    <source>
        <dbReference type="EMBL" id="CAG8447890.1"/>
    </source>
</evidence>
<sequence>MDIKEQPSEKTSYANLTHTNAVVVDPALQSDPTKTSGAFQSVAYSQPYGLIMSPANPFVLGATSTPPTASSGIEEQEEPLYVNAKQYHRILKRRAARAKLEAENKIQRGRKKYLHESRHKHAMRRPRGPGGRFLTAAEIAEMERQEKKDNENNSSQAQESQQNGSGPESLTHILTENGVVKLNLRSEKSTPLLREVARHVARAKRCIIITGAGISCSGGIPDFSSSDGLYSMIKSQYPGTFRSGKDLFDAGLLRTHESIKAFYLFMGVLKELIVNATPTATHFFIKKLADMKKLKRVYTQNIDNLEELVGLEVDWQLERVKHCQAQVVQLHGTMSKLRCSACTNNYSFATQYCDVFKQGEAPNCPGCEEREDARIEQGRRPHTIGQLKPTVILYGDSHPKGLEICQIAAQDQDKADCLVIMGTSLRIPGVKALIKDFARAVHDREGYVILVNATDVVTKEWNGLIDYQIEGTCDEWVKLVDIELSNIERTTATRLLKSKSVETNNKEQEKKERKKRGVEEPLDKKGKKTKINIVKRVETKNSNKELMETRERKKRRLSNESFEKRERKPRILKNKIIKKKERRPRNVKPIQADVKEKKTRVPKNKLFEKKTKRGPLT</sequence>
<proteinExistence type="predicted"/>